<dbReference type="EMBL" id="LT607410">
    <property type="protein sequence ID" value="SCE76505.1"/>
    <property type="molecule type" value="Genomic_DNA"/>
</dbReference>
<organism evidence="2 3">
    <name type="scientific">Micromonospora purpureochromogenes</name>
    <dbReference type="NCBI Taxonomy" id="47872"/>
    <lineage>
        <taxon>Bacteria</taxon>
        <taxon>Bacillati</taxon>
        <taxon>Actinomycetota</taxon>
        <taxon>Actinomycetes</taxon>
        <taxon>Micromonosporales</taxon>
        <taxon>Micromonosporaceae</taxon>
        <taxon>Micromonospora</taxon>
    </lineage>
</organism>
<sequence length="703" mass="72788">MRRIRTLLGVTAAGACVLAGLPSVALAAPTAPFKVLTVDVGDQTGGYPVYQSGVYDTGNSNLSLTPDSLDRVSVYAYQQSSYVNLRTEPPTGQKWVEGQTYRAGELADGTSAGLSLASDGRGCGNTSGSITVREVGRNLETGLIEKFAASYDYSCPGGTNSGMISGELRWDSSVDYVVAHGSPNPVSFGFQELATRSAAKTVTFTSVGSKPITFGAASIGGPTPDSFSVTSSNCSGRTLAPGETCTVSVVTHPVKEGVHTGSLLLADDSSTGTRRVQLSVEAFRGVTGMYYPISPARLMDTRTGLGAPKARIGAGKKVDLQVAGRGGVPSSGVSSVVLNVTVTGPTAASFLTLYPAGQSRPTGSSINFPKYWLGSNNVTVKLGSGGKVSVYNHAGSTDVVVDVVGFYAGNNSISSRGWGSQYQWFKPSRLWDSRTDGGALPGGYYTDGPVDFGADFSPRVQALVLNITAVSPKKAGFLTAWDGVGDVPKSSTVNYGAGKVVPNLAVVKVRQEWNSSKGYSLPWFAVYTSQTSNIVIDLVGVMDDGTAPDGLRFTPLAPTRIVDSRISQGIAGAVGPGAVRKVTAPANLVTDATEALAMNVTAVSPTNNTVITVWPADYGMSKPSASNLNPAAGQTVSNAVLGVIGPLDAFNVHNLSGTTHLVADVVGTFWLYPGTASAATLTRAAATERPEVVDSAQRVTRRG</sequence>
<dbReference type="NCBIfam" id="NF012200">
    <property type="entry name" value="choice_anch_D"/>
    <property type="match status" value="1"/>
</dbReference>
<dbReference type="Proteomes" id="UP000198228">
    <property type="component" value="Chromosome I"/>
</dbReference>
<evidence type="ECO:0000313" key="3">
    <source>
        <dbReference type="Proteomes" id="UP000198228"/>
    </source>
</evidence>
<dbReference type="GO" id="GO:0005975">
    <property type="term" value="P:carbohydrate metabolic process"/>
    <property type="evidence" value="ECO:0007669"/>
    <property type="project" value="UniProtKB-ARBA"/>
</dbReference>
<dbReference type="Gene3D" id="2.60.40.10">
    <property type="entry name" value="Immunoglobulins"/>
    <property type="match status" value="1"/>
</dbReference>
<accession>A0A1C4UY04</accession>
<reference evidence="2 3" key="1">
    <citation type="submission" date="2016-06" db="EMBL/GenBank/DDBJ databases">
        <authorList>
            <person name="Kjaerup R.B."/>
            <person name="Dalgaard T.S."/>
            <person name="Juul-Madsen H.R."/>
        </authorList>
    </citation>
    <scope>NUCLEOTIDE SEQUENCE [LARGE SCALE GENOMIC DNA]</scope>
    <source>
        <strain evidence="2 3">DSM 43821</strain>
    </source>
</reference>
<dbReference type="PROSITE" id="PS51257">
    <property type="entry name" value="PROKAR_LIPOPROTEIN"/>
    <property type="match status" value="1"/>
</dbReference>
<keyword evidence="1" id="KW-0732">Signal</keyword>
<feature type="signal peptide" evidence="1">
    <location>
        <begin position="1"/>
        <end position="27"/>
    </location>
</feature>
<evidence type="ECO:0000256" key="1">
    <source>
        <dbReference type="SAM" id="SignalP"/>
    </source>
</evidence>
<evidence type="ECO:0008006" key="4">
    <source>
        <dbReference type="Google" id="ProtNLM"/>
    </source>
</evidence>
<dbReference type="RefSeq" id="WP_157745786.1">
    <property type="nucleotide sequence ID" value="NZ_LT607410.1"/>
</dbReference>
<evidence type="ECO:0000313" key="2">
    <source>
        <dbReference type="EMBL" id="SCE76505.1"/>
    </source>
</evidence>
<proteinExistence type="predicted"/>
<protein>
    <recommendedName>
        <fullName evidence="4">Choice-of-anchor D domain-containing protein</fullName>
    </recommendedName>
</protein>
<name>A0A1C4UY04_9ACTN</name>
<dbReference type="AlphaFoldDB" id="A0A1C4UY04"/>
<dbReference type="InterPro" id="IPR013783">
    <property type="entry name" value="Ig-like_fold"/>
</dbReference>
<gene>
    <name evidence="2" type="ORF">GA0074696_0705</name>
</gene>
<feature type="chain" id="PRO_5008705371" description="Choice-of-anchor D domain-containing protein" evidence="1">
    <location>
        <begin position="28"/>
        <end position="703"/>
    </location>
</feature>